<evidence type="ECO:0000313" key="3">
    <source>
        <dbReference type="Proteomes" id="UP001500920"/>
    </source>
</evidence>
<dbReference type="EMBL" id="BAABCK010000011">
    <property type="protein sequence ID" value="GAA3716148.1"/>
    <property type="molecule type" value="Genomic_DNA"/>
</dbReference>
<evidence type="ECO:0000313" key="2">
    <source>
        <dbReference type="EMBL" id="GAA3716148.1"/>
    </source>
</evidence>
<accession>A0ABP7EAH9</accession>
<dbReference type="Proteomes" id="UP001500920">
    <property type="component" value="Unassembled WGS sequence"/>
</dbReference>
<keyword evidence="3" id="KW-1185">Reference proteome</keyword>
<reference evidence="3" key="1">
    <citation type="journal article" date="2019" name="Int. J. Syst. Evol. Microbiol.">
        <title>The Global Catalogue of Microorganisms (GCM) 10K type strain sequencing project: providing services to taxonomists for standard genome sequencing and annotation.</title>
        <authorList>
            <consortium name="The Broad Institute Genomics Platform"/>
            <consortium name="The Broad Institute Genome Sequencing Center for Infectious Disease"/>
            <person name="Wu L."/>
            <person name="Ma J."/>
        </authorList>
    </citation>
    <scope>NUCLEOTIDE SEQUENCE [LARGE SCALE GENOMIC DNA]</scope>
    <source>
        <strain evidence="3">JCM 16981</strain>
    </source>
</reference>
<comment type="caution">
    <text evidence="2">The sequence shown here is derived from an EMBL/GenBank/DDBJ whole genome shotgun (WGS) entry which is preliminary data.</text>
</comment>
<evidence type="ECO:0000256" key="1">
    <source>
        <dbReference type="SAM" id="Phobius"/>
    </source>
</evidence>
<feature type="transmembrane region" description="Helical" evidence="1">
    <location>
        <begin position="24"/>
        <end position="42"/>
    </location>
</feature>
<protein>
    <submittedName>
        <fullName evidence="2">Uncharacterized protein</fullName>
    </submittedName>
</protein>
<organism evidence="2 3">
    <name type="scientific">Salinicoccus jeotgali</name>
    <dbReference type="NCBI Taxonomy" id="381634"/>
    <lineage>
        <taxon>Bacteria</taxon>
        <taxon>Bacillati</taxon>
        <taxon>Bacillota</taxon>
        <taxon>Bacilli</taxon>
        <taxon>Bacillales</taxon>
        <taxon>Staphylococcaceae</taxon>
        <taxon>Salinicoccus</taxon>
    </lineage>
</organism>
<dbReference type="RefSeq" id="WP_344700865.1">
    <property type="nucleotide sequence ID" value="NZ_BAABCK010000011.1"/>
</dbReference>
<keyword evidence="1" id="KW-0812">Transmembrane</keyword>
<keyword evidence="1" id="KW-1133">Transmembrane helix</keyword>
<gene>
    <name evidence="2" type="ORF">GCM10022378_03100</name>
</gene>
<keyword evidence="1" id="KW-0472">Membrane</keyword>
<sequence length="49" mass="5283">MHIAVAVSTGILFLLLIGIGFDNWPIGIGAGLFFAVTNYLMFRQQGNGK</sequence>
<name>A0ABP7EAH9_9STAP</name>
<proteinExistence type="predicted"/>